<comment type="caution">
    <text evidence="10">The sequence shown here is derived from an EMBL/GenBank/DDBJ whole genome shotgun (WGS) entry which is preliminary data.</text>
</comment>
<dbReference type="Pfam" id="PF08448">
    <property type="entry name" value="PAS_4"/>
    <property type="match status" value="1"/>
</dbReference>
<evidence type="ECO:0000256" key="2">
    <source>
        <dbReference type="ARBA" id="ARBA00006402"/>
    </source>
</evidence>
<evidence type="ECO:0000256" key="7">
    <source>
        <dbReference type="ARBA" id="ARBA00023012"/>
    </source>
</evidence>
<dbReference type="InterPro" id="IPR004358">
    <property type="entry name" value="Sig_transdc_His_kin-like_C"/>
</dbReference>
<dbReference type="OrthoDB" id="445851at2"/>
<keyword evidence="6 10" id="KW-0418">Kinase</keyword>
<gene>
    <name evidence="10" type="ORF">NIES593_06175</name>
</gene>
<keyword evidence="7" id="KW-0902">Two-component regulatory system</keyword>
<dbReference type="Pfam" id="PF02518">
    <property type="entry name" value="HATPase_c"/>
    <property type="match status" value="1"/>
</dbReference>
<dbReference type="CDD" id="cd00082">
    <property type="entry name" value="HisKA"/>
    <property type="match status" value="1"/>
</dbReference>
<keyword evidence="4" id="KW-0597">Phosphoprotein</keyword>
<dbReference type="PROSITE" id="PS50109">
    <property type="entry name" value="HIS_KIN"/>
    <property type="match status" value="1"/>
</dbReference>
<dbReference type="GO" id="GO:0000155">
    <property type="term" value="F:phosphorelay sensor kinase activity"/>
    <property type="evidence" value="ECO:0007669"/>
    <property type="project" value="InterPro"/>
</dbReference>
<dbReference type="SMART" id="SM00387">
    <property type="entry name" value="HATPase_c"/>
    <property type="match status" value="1"/>
</dbReference>
<evidence type="ECO:0000256" key="4">
    <source>
        <dbReference type="ARBA" id="ARBA00022553"/>
    </source>
</evidence>
<accession>A0A1U7HMI1</accession>
<evidence type="ECO:0000256" key="8">
    <source>
        <dbReference type="ARBA" id="ARBA00074306"/>
    </source>
</evidence>
<dbReference type="InterPro" id="IPR003661">
    <property type="entry name" value="HisK_dim/P_dom"/>
</dbReference>
<dbReference type="InterPro" id="IPR035965">
    <property type="entry name" value="PAS-like_dom_sf"/>
</dbReference>
<dbReference type="FunFam" id="3.30.565.10:FF:000010">
    <property type="entry name" value="Sensor histidine kinase RcsC"/>
    <property type="match status" value="1"/>
</dbReference>
<dbReference type="PANTHER" id="PTHR43047">
    <property type="entry name" value="TWO-COMPONENT HISTIDINE PROTEIN KINASE"/>
    <property type="match status" value="1"/>
</dbReference>
<evidence type="ECO:0000313" key="10">
    <source>
        <dbReference type="EMBL" id="OKH24802.1"/>
    </source>
</evidence>
<dbReference type="Pfam" id="PF00512">
    <property type="entry name" value="HisKA"/>
    <property type="match status" value="1"/>
</dbReference>
<dbReference type="Gene3D" id="3.30.565.10">
    <property type="entry name" value="Histidine kinase-like ATPase, C-terminal domain"/>
    <property type="match status" value="1"/>
</dbReference>
<dbReference type="AlphaFoldDB" id="A0A1U7HMI1"/>
<protein>
    <recommendedName>
        <fullName evidence="8">Circadian input-output histidine kinase CikA</fullName>
        <ecNumber evidence="3">2.7.13.3</ecNumber>
    </recommendedName>
</protein>
<keyword evidence="11" id="KW-1185">Reference proteome</keyword>
<dbReference type="InterPro" id="IPR036890">
    <property type="entry name" value="HATPase_C_sf"/>
</dbReference>
<dbReference type="Gene3D" id="3.30.450.40">
    <property type="match status" value="1"/>
</dbReference>
<dbReference type="SMART" id="SM00388">
    <property type="entry name" value="HisKA"/>
    <property type="match status" value="1"/>
</dbReference>
<dbReference type="InterPro" id="IPR003018">
    <property type="entry name" value="GAF"/>
</dbReference>
<evidence type="ECO:0000256" key="1">
    <source>
        <dbReference type="ARBA" id="ARBA00000085"/>
    </source>
</evidence>
<organism evidence="10 11">
    <name type="scientific">Hydrococcus rivularis NIES-593</name>
    <dbReference type="NCBI Taxonomy" id="1921803"/>
    <lineage>
        <taxon>Bacteria</taxon>
        <taxon>Bacillati</taxon>
        <taxon>Cyanobacteriota</taxon>
        <taxon>Cyanophyceae</taxon>
        <taxon>Pleurocapsales</taxon>
        <taxon>Hydrococcaceae</taxon>
        <taxon>Hydrococcus</taxon>
    </lineage>
</organism>
<proteinExistence type="inferred from homology"/>
<dbReference type="STRING" id="1921803.NIES593_06175"/>
<comment type="catalytic activity">
    <reaction evidence="1">
        <text>ATP + protein L-histidine = ADP + protein N-phospho-L-histidine.</text>
        <dbReference type="EC" id="2.7.13.3"/>
    </reaction>
</comment>
<dbReference type="SUPFAM" id="SSF47384">
    <property type="entry name" value="Homodimeric domain of signal transducing histidine kinase"/>
    <property type="match status" value="1"/>
</dbReference>
<dbReference type="RefSeq" id="WP_073598870.1">
    <property type="nucleotide sequence ID" value="NZ_MRCB01000005.1"/>
</dbReference>
<dbReference type="SUPFAM" id="SSF55874">
    <property type="entry name" value="ATPase domain of HSP90 chaperone/DNA topoisomerase II/histidine kinase"/>
    <property type="match status" value="1"/>
</dbReference>
<comment type="similarity">
    <text evidence="2">In the N-terminal section; belongs to the phytochrome family.</text>
</comment>
<dbReference type="SUPFAM" id="SSF55785">
    <property type="entry name" value="PYP-like sensor domain (PAS domain)"/>
    <property type="match status" value="1"/>
</dbReference>
<dbReference type="GO" id="GO:0005886">
    <property type="term" value="C:plasma membrane"/>
    <property type="evidence" value="ECO:0007669"/>
    <property type="project" value="TreeGrafter"/>
</dbReference>
<dbReference type="PANTHER" id="PTHR43047:SF72">
    <property type="entry name" value="OSMOSENSING HISTIDINE PROTEIN KINASE SLN1"/>
    <property type="match status" value="1"/>
</dbReference>
<dbReference type="InterPro" id="IPR005467">
    <property type="entry name" value="His_kinase_dom"/>
</dbReference>
<dbReference type="Gene3D" id="3.30.450.20">
    <property type="entry name" value="PAS domain"/>
    <property type="match status" value="1"/>
</dbReference>
<evidence type="ECO:0000256" key="6">
    <source>
        <dbReference type="ARBA" id="ARBA00022777"/>
    </source>
</evidence>
<dbReference type="InterPro" id="IPR029016">
    <property type="entry name" value="GAF-like_dom_sf"/>
</dbReference>
<dbReference type="EC" id="2.7.13.3" evidence="3"/>
<dbReference type="InterPro" id="IPR013656">
    <property type="entry name" value="PAS_4"/>
</dbReference>
<dbReference type="InterPro" id="IPR003594">
    <property type="entry name" value="HATPase_dom"/>
</dbReference>
<sequence>MNPLLDVGAFPRQGMSMKAELAKSKPNNDWQHLGAELVFTQDSSGKYLSFYWQAASDYGIGEEEIVGSYLEETLTPVRIKAYYERVRRVLERRVPEQCHCLFRYRGQTLPFELVISPILPKEGKPQAVLVMGRLLSETEIALTANTDLPPHPGPYQKLLTNIARKIRRTLDLATIWKQTVDSIGEALQVSRCLTLACDPKQRYLDVKAEYCQQPFKSMLGYRLDGKSEAYWQQALCQREPVIVEQLVEDRFQAKSILVVSTFYQNQRNGLICLQQCDRHRYWTPAEIELVQELADQVGTAIAHATLYKELEQATLAAEEASRLKSEFLASTTHELRTPLNGIIGFLKLILDGMADDPEEQREFLEEAYKSSLHLLNLINDILDLAKIEAGKMDLELGAVELDELLQSVDNFTRPLAQQKNLSFKIKPPQTLTPVILYGNYQRLLQVMLNLIGNAIKFTHEGGIVVSAEISKKKVKHDNQEFPGIVKISVADTGIGVSLEKQAKLFEKFVQVDGSLTKAYGGTGLGLAISQKLVDAMGGQVDFYSMGEGLGSTVTFTVPLNHMPVMKSVQSIDDSFDLAS</sequence>
<dbReference type="PRINTS" id="PR00344">
    <property type="entry name" value="BCTRLSENSOR"/>
</dbReference>
<dbReference type="Proteomes" id="UP000186868">
    <property type="component" value="Unassembled WGS sequence"/>
</dbReference>
<dbReference type="GO" id="GO:0009927">
    <property type="term" value="F:histidine phosphotransfer kinase activity"/>
    <property type="evidence" value="ECO:0007669"/>
    <property type="project" value="TreeGrafter"/>
</dbReference>
<name>A0A1U7HMI1_9CYAN</name>
<evidence type="ECO:0000259" key="9">
    <source>
        <dbReference type="PROSITE" id="PS50109"/>
    </source>
</evidence>
<dbReference type="InterPro" id="IPR036097">
    <property type="entry name" value="HisK_dim/P_sf"/>
</dbReference>
<dbReference type="SMART" id="SM00065">
    <property type="entry name" value="GAF"/>
    <property type="match status" value="1"/>
</dbReference>
<dbReference type="Gene3D" id="1.10.287.130">
    <property type="match status" value="1"/>
</dbReference>
<evidence type="ECO:0000256" key="3">
    <source>
        <dbReference type="ARBA" id="ARBA00012438"/>
    </source>
</evidence>
<feature type="domain" description="Histidine kinase" evidence="9">
    <location>
        <begin position="330"/>
        <end position="561"/>
    </location>
</feature>
<keyword evidence="5" id="KW-0808">Transferase</keyword>
<evidence type="ECO:0000256" key="5">
    <source>
        <dbReference type="ARBA" id="ARBA00022679"/>
    </source>
</evidence>
<dbReference type="Pfam" id="PF01590">
    <property type="entry name" value="GAF"/>
    <property type="match status" value="1"/>
</dbReference>
<evidence type="ECO:0000313" key="11">
    <source>
        <dbReference type="Proteomes" id="UP000186868"/>
    </source>
</evidence>
<dbReference type="FunFam" id="1.10.287.130:FF:000001">
    <property type="entry name" value="Two-component sensor histidine kinase"/>
    <property type="match status" value="1"/>
</dbReference>
<dbReference type="SUPFAM" id="SSF55781">
    <property type="entry name" value="GAF domain-like"/>
    <property type="match status" value="1"/>
</dbReference>
<dbReference type="EMBL" id="MRCB01000005">
    <property type="protein sequence ID" value="OKH24802.1"/>
    <property type="molecule type" value="Genomic_DNA"/>
</dbReference>
<reference evidence="10 11" key="1">
    <citation type="submission" date="2016-11" db="EMBL/GenBank/DDBJ databases">
        <title>Draft Genome Sequences of Nine Cyanobacterial Strains from Diverse Habitats.</title>
        <authorList>
            <person name="Zhu T."/>
            <person name="Hou S."/>
            <person name="Lu X."/>
            <person name="Hess W.R."/>
        </authorList>
    </citation>
    <scope>NUCLEOTIDE SEQUENCE [LARGE SCALE GENOMIC DNA]</scope>
    <source>
        <strain evidence="10 11">NIES-593</strain>
    </source>
</reference>
<dbReference type="CDD" id="cd16922">
    <property type="entry name" value="HATPase_EvgS-ArcB-TorS-like"/>
    <property type="match status" value="1"/>
</dbReference>